<organism evidence="1 2">
    <name type="scientific">Butyricimonas faecihominis</name>
    <dbReference type="NCBI Taxonomy" id="1472416"/>
    <lineage>
        <taxon>Bacteria</taxon>
        <taxon>Pseudomonadati</taxon>
        <taxon>Bacteroidota</taxon>
        <taxon>Bacteroidia</taxon>
        <taxon>Bacteroidales</taxon>
        <taxon>Odoribacteraceae</taxon>
        <taxon>Butyricimonas</taxon>
    </lineage>
</organism>
<sequence>MGFEDWMLEDGYGDEMEYMDYLERQYYKSCAKYIPSTNNRHKDKQVHNTFYSTCVQGTLEFIDSQHGVLCKGDEYIYKNILIKVIEGFFWDKNKINQEVPLHIFKMLNFNIPVKFEDFFSFPDFSLKFERHNIERGKLKLEYYHVKDHSNVFKNPDKAWYAIYRMHICNGNSNHIMSRITKETDLDRVIVIPWEETFPWEETLLYKESKDSNYVKIKIKSKILIIKECCQPSIQDRIMILTLEKEILGMYDIKIGSDLTDIFPKCRISVREQVGEPFWKLEDRVQSPKMTPANEEKGTPAMVHLHEGLPIYRQICFCLNEENPNYNDAFVETTEMITEEEFNTRYK</sequence>
<evidence type="ECO:0000313" key="1">
    <source>
        <dbReference type="EMBL" id="MBB4028110.1"/>
    </source>
</evidence>
<accession>A0A7W6I0P5</accession>
<gene>
    <name evidence="1" type="ORF">GGR14_003934</name>
</gene>
<comment type="caution">
    <text evidence="1">The sequence shown here is derived from an EMBL/GenBank/DDBJ whole genome shotgun (WGS) entry which is preliminary data.</text>
</comment>
<keyword evidence="2" id="KW-1185">Reference proteome</keyword>
<evidence type="ECO:0000313" key="2">
    <source>
        <dbReference type="Proteomes" id="UP000546007"/>
    </source>
</evidence>
<dbReference type="Proteomes" id="UP000546007">
    <property type="component" value="Unassembled WGS sequence"/>
</dbReference>
<reference evidence="1 2" key="1">
    <citation type="submission" date="2020-08" db="EMBL/GenBank/DDBJ databases">
        <title>Genomic Encyclopedia of Type Strains, Phase IV (KMG-IV): sequencing the most valuable type-strain genomes for metagenomic binning, comparative biology and taxonomic classification.</title>
        <authorList>
            <person name="Goeker M."/>
        </authorList>
    </citation>
    <scope>NUCLEOTIDE SEQUENCE [LARGE SCALE GENOMIC DNA]</scope>
    <source>
        <strain evidence="1 2">DSM 105721</strain>
    </source>
</reference>
<dbReference type="RefSeq" id="WP_151412226.1">
    <property type="nucleotide sequence ID" value="NZ_AP028155.1"/>
</dbReference>
<protein>
    <submittedName>
        <fullName evidence="1">Uncharacterized protein</fullName>
    </submittedName>
</protein>
<proteinExistence type="predicted"/>
<dbReference type="AlphaFoldDB" id="A0A7W6I0P5"/>
<dbReference type="GeneID" id="93101648"/>
<name>A0A7W6I0P5_9BACT</name>
<dbReference type="EMBL" id="JACIES010000017">
    <property type="protein sequence ID" value="MBB4028110.1"/>
    <property type="molecule type" value="Genomic_DNA"/>
</dbReference>